<keyword evidence="2" id="KW-1185">Reference proteome</keyword>
<dbReference type="EMBL" id="ML122275">
    <property type="protein sequence ID" value="RPD58494.1"/>
    <property type="molecule type" value="Genomic_DNA"/>
</dbReference>
<protein>
    <submittedName>
        <fullName evidence="1">Uncharacterized protein</fullName>
    </submittedName>
</protein>
<organism evidence="1 2">
    <name type="scientific">Lentinus tigrinus ALCF2SS1-6</name>
    <dbReference type="NCBI Taxonomy" id="1328759"/>
    <lineage>
        <taxon>Eukaryota</taxon>
        <taxon>Fungi</taxon>
        <taxon>Dikarya</taxon>
        <taxon>Basidiomycota</taxon>
        <taxon>Agaricomycotina</taxon>
        <taxon>Agaricomycetes</taxon>
        <taxon>Polyporales</taxon>
        <taxon>Polyporaceae</taxon>
        <taxon>Lentinus</taxon>
    </lineage>
</organism>
<dbReference type="Proteomes" id="UP000313359">
    <property type="component" value="Unassembled WGS sequence"/>
</dbReference>
<accession>A0A5C2S644</accession>
<reference evidence="1" key="1">
    <citation type="journal article" date="2018" name="Genome Biol. Evol.">
        <title>Genomics and development of Lentinus tigrinus, a white-rot wood-decaying mushroom with dimorphic fruiting bodies.</title>
        <authorList>
            <person name="Wu B."/>
            <person name="Xu Z."/>
            <person name="Knudson A."/>
            <person name="Carlson A."/>
            <person name="Chen N."/>
            <person name="Kovaka S."/>
            <person name="LaButti K."/>
            <person name="Lipzen A."/>
            <person name="Pennachio C."/>
            <person name="Riley R."/>
            <person name="Schakwitz W."/>
            <person name="Umezawa K."/>
            <person name="Ohm R.A."/>
            <person name="Grigoriev I.V."/>
            <person name="Nagy L.G."/>
            <person name="Gibbons J."/>
            <person name="Hibbett D."/>
        </authorList>
    </citation>
    <scope>NUCLEOTIDE SEQUENCE [LARGE SCALE GENOMIC DNA]</scope>
    <source>
        <strain evidence="1">ALCF2SS1-6</strain>
    </source>
</reference>
<evidence type="ECO:0000313" key="2">
    <source>
        <dbReference type="Proteomes" id="UP000313359"/>
    </source>
</evidence>
<name>A0A5C2S644_9APHY</name>
<sequence length="127" mass="13964">MCARSRKKSVSCAVSCVCAQCLSAMPARFDGLADLPVSRGRTCEMIRAGLERYWIVLSAVQTLCRQVTEQGVRGVGSRGRSARGLVARFMELVQPTLCQIKTMDVCRQLCRISKLEQTCETSASGVW</sequence>
<gene>
    <name evidence="1" type="ORF">L227DRAFT_189033</name>
</gene>
<proteinExistence type="predicted"/>
<dbReference type="AlphaFoldDB" id="A0A5C2S644"/>
<evidence type="ECO:0000313" key="1">
    <source>
        <dbReference type="EMBL" id="RPD58494.1"/>
    </source>
</evidence>